<reference evidence="10" key="1">
    <citation type="submission" date="2025-08" db="UniProtKB">
        <authorList>
            <consortium name="RefSeq"/>
        </authorList>
    </citation>
    <scope>IDENTIFICATION</scope>
    <source>
        <tissue evidence="10">Sperm</tissue>
    </source>
</reference>
<protein>
    <recommendedName>
        <fullName evidence="5">GINS complex subunit 2</fullName>
    </recommendedName>
</protein>
<dbReference type="GO" id="GO:0006260">
    <property type="term" value="P:DNA replication"/>
    <property type="evidence" value="ECO:0007669"/>
    <property type="project" value="UniProtKB-KW"/>
</dbReference>
<name>A0AAJ7XIX8_PETMA</name>
<dbReference type="FunFam" id="3.40.5.50:FF:000001">
    <property type="entry name" value="DNA replication complex GINS protein PSF2"/>
    <property type="match status" value="1"/>
</dbReference>
<dbReference type="CDD" id="cd21694">
    <property type="entry name" value="GINS_B_Psf2"/>
    <property type="match status" value="1"/>
</dbReference>
<feature type="domain" description="GINS subunit" evidence="7">
    <location>
        <begin position="69"/>
        <end position="146"/>
    </location>
</feature>
<dbReference type="Pfam" id="PF05916">
    <property type="entry name" value="Sld5"/>
    <property type="match status" value="1"/>
</dbReference>
<dbReference type="Gene3D" id="1.20.58.1020">
    <property type="match status" value="1"/>
</dbReference>
<sequence>MAESMDPAEVEFLAEEETVTIIPNFSLDKVYLIGGDLGPFDPGLPVRVPLWLAINLKQRQKCRIQAPEWMSVDRLEQLREEERAAQTFTPMPSPHYMELSKLLLNVAADDVPRADEIRALLRDLWDTRTAKLRLSADGFVSQQASHAQVGLPRQQACLLSMQSAVLSSCSFSLLLNRLIEQPVYRLHARSV</sequence>
<dbReference type="SUPFAM" id="SSF158573">
    <property type="entry name" value="GINS helical bundle-like"/>
    <property type="match status" value="1"/>
</dbReference>
<evidence type="ECO:0000256" key="6">
    <source>
        <dbReference type="ARBA" id="ARBA00045258"/>
    </source>
</evidence>
<comment type="function">
    <text evidence="6">Required for correct functioning of the GINS complex, a complex that plays an essential role in the initiation of DNA replication, and progression of DNA replication forks. GINS complex is a core component of CDC45-MCM-GINS (CMG) helicase, the molecular machine that unwinds template DNA during replication, and around which the replisome is built.</text>
</comment>
<keyword evidence="4" id="KW-0539">Nucleus</keyword>
<dbReference type="Proteomes" id="UP001318040">
    <property type="component" value="Chromosome 63"/>
</dbReference>
<dbReference type="PANTHER" id="PTHR12772">
    <property type="entry name" value="DNA REPLICATION COMPLEX GINS PROTEIN PSF2"/>
    <property type="match status" value="1"/>
</dbReference>
<dbReference type="GO" id="GO:0071162">
    <property type="term" value="C:CMG complex"/>
    <property type="evidence" value="ECO:0007669"/>
    <property type="project" value="UniProtKB-ARBA"/>
</dbReference>
<dbReference type="CTD" id="51659"/>
<dbReference type="InterPro" id="IPR036224">
    <property type="entry name" value="GINS_bundle-like_dom_sf"/>
</dbReference>
<dbReference type="PANTHER" id="PTHR12772:SF0">
    <property type="entry name" value="DNA REPLICATION COMPLEX GINS PROTEIN PSF2"/>
    <property type="match status" value="1"/>
</dbReference>
<dbReference type="Pfam" id="PF25005">
    <property type="entry name" value="PSF2_N"/>
    <property type="match status" value="1"/>
</dbReference>
<evidence type="ECO:0000259" key="7">
    <source>
        <dbReference type="Pfam" id="PF05916"/>
    </source>
</evidence>
<dbReference type="InterPro" id="IPR007257">
    <property type="entry name" value="GINS_Psf2"/>
</dbReference>
<dbReference type="RefSeq" id="XP_032836136.1">
    <property type="nucleotide sequence ID" value="XM_032980245.1"/>
</dbReference>
<dbReference type="CDD" id="cd11712">
    <property type="entry name" value="GINS_A_psf2"/>
    <property type="match status" value="1"/>
</dbReference>
<comment type="similarity">
    <text evidence="2">Belongs to the GINS2/PSF2 family.</text>
</comment>
<evidence type="ECO:0000313" key="10">
    <source>
        <dbReference type="RefSeq" id="XP_032836136.1"/>
    </source>
</evidence>
<evidence type="ECO:0000313" key="9">
    <source>
        <dbReference type="Proteomes" id="UP001318040"/>
    </source>
</evidence>
<evidence type="ECO:0000256" key="1">
    <source>
        <dbReference type="ARBA" id="ARBA00004123"/>
    </source>
</evidence>
<dbReference type="InterPro" id="IPR056784">
    <property type="entry name" value="PSF2_N"/>
</dbReference>
<dbReference type="KEGG" id="pmrn:116957839"/>
<accession>A0AAJ7XIX8</accession>
<evidence type="ECO:0000259" key="8">
    <source>
        <dbReference type="Pfam" id="PF25005"/>
    </source>
</evidence>
<keyword evidence="9" id="KW-1185">Reference proteome</keyword>
<keyword evidence="3" id="KW-0235">DNA replication</keyword>
<evidence type="ECO:0000256" key="5">
    <source>
        <dbReference type="ARBA" id="ARBA00030871"/>
    </source>
</evidence>
<dbReference type="SUPFAM" id="SSF160059">
    <property type="entry name" value="PriA/YqbF domain"/>
    <property type="match status" value="1"/>
</dbReference>
<dbReference type="Gene3D" id="3.40.5.50">
    <property type="match status" value="1"/>
</dbReference>
<dbReference type="GO" id="GO:0000811">
    <property type="term" value="C:GINS complex"/>
    <property type="evidence" value="ECO:0007669"/>
    <property type="project" value="TreeGrafter"/>
</dbReference>
<evidence type="ECO:0000256" key="2">
    <source>
        <dbReference type="ARBA" id="ARBA00010565"/>
    </source>
</evidence>
<proteinExistence type="inferred from homology"/>
<dbReference type="InterPro" id="IPR021151">
    <property type="entry name" value="GINS_A"/>
</dbReference>
<evidence type="ECO:0000256" key="3">
    <source>
        <dbReference type="ARBA" id="ARBA00022705"/>
    </source>
</evidence>
<feature type="domain" description="DNA replication complex GINS protein PSF2 N-terminal" evidence="8">
    <location>
        <begin position="6"/>
        <end position="65"/>
    </location>
</feature>
<dbReference type="GO" id="GO:0000727">
    <property type="term" value="P:double-strand break repair via break-induced replication"/>
    <property type="evidence" value="ECO:0007669"/>
    <property type="project" value="TreeGrafter"/>
</dbReference>
<gene>
    <name evidence="10" type="primary">GINS2</name>
</gene>
<comment type="subcellular location">
    <subcellularLocation>
        <location evidence="1">Nucleus</location>
    </subcellularLocation>
</comment>
<dbReference type="FunFam" id="1.20.58.1020:FF:000001">
    <property type="entry name" value="DNA replication complex GINS protein PSF2"/>
    <property type="match status" value="1"/>
</dbReference>
<organism evidence="9 10">
    <name type="scientific">Petromyzon marinus</name>
    <name type="common">Sea lamprey</name>
    <dbReference type="NCBI Taxonomy" id="7757"/>
    <lineage>
        <taxon>Eukaryota</taxon>
        <taxon>Metazoa</taxon>
        <taxon>Chordata</taxon>
        <taxon>Craniata</taxon>
        <taxon>Vertebrata</taxon>
        <taxon>Cyclostomata</taxon>
        <taxon>Hyperoartia</taxon>
        <taxon>Petromyzontiformes</taxon>
        <taxon>Petromyzontidae</taxon>
        <taxon>Petromyzon</taxon>
    </lineage>
</organism>
<dbReference type="AlphaFoldDB" id="A0AAJ7XIX8"/>
<evidence type="ECO:0000256" key="4">
    <source>
        <dbReference type="ARBA" id="ARBA00023242"/>
    </source>
</evidence>